<dbReference type="FunFam" id="1.20.1250.20:FF:000013">
    <property type="entry name" value="MFS general substrate transporter"/>
    <property type="match status" value="1"/>
</dbReference>
<feature type="transmembrane region" description="Helical" evidence="7">
    <location>
        <begin position="64"/>
        <end position="83"/>
    </location>
</feature>
<name>A0A0G4NHC8_VERLO</name>
<feature type="transmembrane region" description="Helical" evidence="7">
    <location>
        <begin position="104"/>
        <end position="121"/>
    </location>
</feature>
<reference evidence="9" key="1">
    <citation type="submission" date="2015-05" db="EMBL/GenBank/DDBJ databases">
        <authorList>
            <person name="Fogelqvist Johan"/>
        </authorList>
    </citation>
    <scope>NUCLEOTIDE SEQUENCE [LARGE SCALE GENOMIC DNA]</scope>
</reference>
<proteinExistence type="predicted"/>
<dbReference type="Pfam" id="PF07690">
    <property type="entry name" value="MFS_1"/>
    <property type="match status" value="1"/>
</dbReference>
<evidence type="ECO:0000256" key="5">
    <source>
        <dbReference type="ARBA" id="ARBA00023136"/>
    </source>
</evidence>
<evidence type="ECO:0000256" key="2">
    <source>
        <dbReference type="ARBA" id="ARBA00022448"/>
    </source>
</evidence>
<feature type="transmembrane region" description="Helical" evidence="7">
    <location>
        <begin position="408"/>
        <end position="427"/>
    </location>
</feature>
<dbReference type="SUPFAM" id="SSF103473">
    <property type="entry name" value="MFS general substrate transporter"/>
    <property type="match status" value="1"/>
</dbReference>
<dbReference type="InterPro" id="IPR036259">
    <property type="entry name" value="MFS_trans_sf"/>
</dbReference>
<keyword evidence="3 7" id="KW-0812">Transmembrane</keyword>
<dbReference type="Proteomes" id="UP000045706">
    <property type="component" value="Unassembled WGS sequence"/>
</dbReference>
<accession>A0A0G4NHC8</accession>
<protein>
    <recommendedName>
        <fullName evidence="10">Major facilitator superfamily (MFS) profile domain-containing protein</fullName>
    </recommendedName>
</protein>
<organism evidence="8 9">
    <name type="scientific">Verticillium longisporum</name>
    <name type="common">Verticillium dahliae var. longisporum</name>
    <dbReference type="NCBI Taxonomy" id="100787"/>
    <lineage>
        <taxon>Eukaryota</taxon>
        <taxon>Fungi</taxon>
        <taxon>Dikarya</taxon>
        <taxon>Ascomycota</taxon>
        <taxon>Pezizomycotina</taxon>
        <taxon>Sordariomycetes</taxon>
        <taxon>Hypocreomycetidae</taxon>
        <taxon>Glomerellales</taxon>
        <taxon>Plectosphaerellaceae</taxon>
        <taxon>Verticillium</taxon>
    </lineage>
</organism>
<dbReference type="Gene3D" id="1.20.1250.20">
    <property type="entry name" value="MFS general substrate transporter like domains"/>
    <property type="match status" value="3"/>
</dbReference>
<keyword evidence="2" id="KW-0813">Transport</keyword>
<dbReference type="GO" id="GO:0022857">
    <property type="term" value="F:transmembrane transporter activity"/>
    <property type="evidence" value="ECO:0007669"/>
    <property type="project" value="InterPro"/>
</dbReference>
<dbReference type="AlphaFoldDB" id="A0A0G4NHC8"/>
<feature type="region of interest" description="Disordered" evidence="6">
    <location>
        <begin position="906"/>
        <end position="935"/>
    </location>
</feature>
<dbReference type="InterPro" id="IPR011701">
    <property type="entry name" value="MFS"/>
</dbReference>
<evidence type="ECO:0000256" key="1">
    <source>
        <dbReference type="ARBA" id="ARBA00004141"/>
    </source>
</evidence>
<dbReference type="EMBL" id="CVQI01035051">
    <property type="protein sequence ID" value="CRK45859.1"/>
    <property type="molecule type" value="Genomic_DNA"/>
</dbReference>
<feature type="transmembrane region" description="Helical" evidence="7">
    <location>
        <begin position="279"/>
        <end position="305"/>
    </location>
</feature>
<evidence type="ECO:0000313" key="8">
    <source>
        <dbReference type="EMBL" id="CRK45859.1"/>
    </source>
</evidence>
<dbReference type="PANTHER" id="PTHR43791">
    <property type="entry name" value="PERMEASE-RELATED"/>
    <property type="match status" value="1"/>
</dbReference>
<evidence type="ECO:0000256" key="7">
    <source>
        <dbReference type="SAM" id="Phobius"/>
    </source>
</evidence>
<feature type="compositionally biased region" description="Basic residues" evidence="6">
    <location>
        <begin position="923"/>
        <end position="935"/>
    </location>
</feature>
<evidence type="ECO:0008006" key="10">
    <source>
        <dbReference type="Google" id="ProtNLM"/>
    </source>
</evidence>
<feature type="transmembrane region" description="Helical" evidence="7">
    <location>
        <begin position="347"/>
        <end position="365"/>
    </location>
</feature>
<comment type="subcellular location">
    <subcellularLocation>
        <location evidence="1">Membrane</location>
        <topology evidence="1">Multi-pass membrane protein</topology>
    </subcellularLocation>
</comment>
<dbReference type="PANTHER" id="PTHR43791:SF48">
    <property type="entry name" value="TRANSPORTER, PUTATIVE (AFU_ORTHOLOGUE AFUA_4G01000)-RELATED"/>
    <property type="match status" value="1"/>
</dbReference>
<sequence>MSSSDKERPNDRHIEATLDSHGLKTVTDEDGNIRLAAGNGQVATDQYGNPLIEFDPVAVKKLRWKLDLMTVPTVSFLYLFCFIDRANIGNARIAGMEKDLGFQGYDYNVVLSVFYISYIIFDPRQHLLQVDGPRLSQAALCGVRFLLGIFEAGMLPGIAYYLSRWYQRAELTFRLSLYMVMAPLAGAFGGLLASAILTLDHFGSLHSWRMIFAIEGIITVGLALIAFVTLTDRPETARWLTQEEKDLCIARLKAERVGATEVLDNLDRKRLWRGMTSPVTLHIAVIFLFNNITVQGLAFFLPTIVRTIYPEYTVVQQQLHSVPPYAVGAVFVLAFPALSWYLDRRQVLIALSAPLVMTGYIMFLASETATIRYAATFLIASSAMVMGPMSNAHISANVVSDTARSSAIGLNVMFGNVGGLISTWSYLVKDAPNFPIGNGLNLAAATMILIIATCGWFWMKWDNKKREGRNVEEELAGLSPGQVSDLDWKHPGFRWRTQHVDGALWVAGWQQSKAARVDDPQALYADDLRIAVDNGHWVILLAHATGTGRVPDSHDSFANGVENLGIRLDSGTGEVLAAADEHALHGIGRKRRSQALVRGNGDGDVGRVRQPVGVDERQVLGVGGPQRDGAARQRRDEGAEDGGVLVAVARLGRQQVREGADVARRRDVLELGPVGRERGVERRRRRRRQQGARDLLPAEVVADGVRQRALLLQRVRAEELRARVEQVVGEPRQRLHVDAVRRPEEDVVLHRLPDARPVGDDGDAQLGQLRARPHARDHEQLRRLEGARRQEHLLARPQRVLAEGEGRRDDDARGALGAVKDNLARQRRRVHLEVRPALGVAQERRLRRVARLRPGVDGAGAVLRAEERARVEVVSLSDAQLVERRLEPRAKGLRVVGVRHLQRPAGRREGGGVVRGRRVGEARRRRRRQARRPPKVRLQRVPRVALVAHGVGPLLVRLLGAALVDHEVSRRAAAETLAARVVDRAVAGPGLRLRDKVPVDERVRVRRARAREEGVAGRRLAERRVGDLVERAGLDDGHGHVAVGAETVRQRQACRAAADDDVVEGRIAVEDAQEGAELALILAVRCRLLLGRHSSGEGAE</sequence>
<keyword evidence="5 7" id="KW-0472">Membrane</keyword>
<evidence type="ECO:0000256" key="4">
    <source>
        <dbReference type="ARBA" id="ARBA00022989"/>
    </source>
</evidence>
<feature type="transmembrane region" description="Helical" evidence="7">
    <location>
        <begin position="175"/>
        <end position="198"/>
    </location>
</feature>
<evidence type="ECO:0000313" key="9">
    <source>
        <dbReference type="Proteomes" id="UP000045706"/>
    </source>
</evidence>
<gene>
    <name evidence="8" type="ORF">BN1723_006767</name>
</gene>
<evidence type="ECO:0000256" key="6">
    <source>
        <dbReference type="SAM" id="MobiDB-lite"/>
    </source>
</evidence>
<feature type="region of interest" description="Disordered" evidence="6">
    <location>
        <begin position="619"/>
        <end position="639"/>
    </location>
</feature>
<dbReference type="GO" id="GO:0016020">
    <property type="term" value="C:membrane"/>
    <property type="evidence" value="ECO:0007669"/>
    <property type="project" value="UniProtKB-SubCell"/>
</dbReference>
<keyword evidence="4 7" id="KW-1133">Transmembrane helix</keyword>
<evidence type="ECO:0000256" key="3">
    <source>
        <dbReference type="ARBA" id="ARBA00022692"/>
    </source>
</evidence>
<feature type="transmembrane region" description="Helical" evidence="7">
    <location>
        <begin position="141"/>
        <end position="163"/>
    </location>
</feature>
<feature type="transmembrane region" description="Helical" evidence="7">
    <location>
        <begin position="439"/>
        <end position="459"/>
    </location>
</feature>
<feature type="transmembrane region" description="Helical" evidence="7">
    <location>
        <begin position="325"/>
        <end position="342"/>
    </location>
</feature>
<feature type="transmembrane region" description="Helical" evidence="7">
    <location>
        <begin position="210"/>
        <end position="230"/>
    </location>
</feature>